<gene>
    <name evidence="4" type="ORF">DRJ20_01040</name>
</gene>
<dbReference type="EMBL" id="QMQZ01000019">
    <property type="protein sequence ID" value="RLE52001.1"/>
    <property type="molecule type" value="Genomic_DNA"/>
</dbReference>
<dbReference type="Pfam" id="PF00583">
    <property type="entry name" value="Acetyltransf_1"/>
    <property type="match status" value="1"/>
</dbReference>
<evidence type="ECO:0000259" key="3">
    <source>
        <dbReference type="PROSITE" id="PS51186"/>
    </source>
</evidence>
<dbReference type="GO" id="GO:0016747">
    <property type="term" value="F:acyltransferase activity, transferring groups other than amino-acyl groups"/>
    <property type="evidence" value="ECO:0007669"/>
    <property type="project" value="InterPro"/>
</dbReference>
<feature type="domain" description="N-acetyltransferase" evidence="3">
    <location>
        <begin position="1"/>
        <end position="91"/>
    </location>
</feature>
<sequence>MVAGYVIAYSCDSSIGYIDELAVHPAFRGRGVGSALLRRAERELVMRGAKFVELSVKSGDVNALNFYLKRGYVVTGLTYNLNAEVCKLKVDSQLAPFKCKSQGNLKGIGKLTPIVWWSRLTWQFDHKLSGEVGSRPLAIYDEKGVLVSYVEYSIDDGELYVEYAAVKDVGDISIIKRLVGALKVEAEGQGLSRVYVSVDASYDDIVREFLSSGFRLFEVEFRAQKNLLS</sequence>
<evidence type="ECO:0000256" key="1">
    <source>
        <dbReference type="ARBA" id="ARBA00022679"/>
    </source>
</evidence>
<dbReference type="InterPro" id="IPR000182">
    <property type="entry name" value="GNAT_dom"/>
</dbReference>
<organism evidence="4 5">
    <name type="scientific">Thermoproteota archaeon</name>
    <dbReference type="NCBI Taxonomy" id="2056631"/>
    <lineage>
        <taxon>Archaea</taxon>
        <taxon>Thermoproteota</taxon>
    </lineage>
</organism>
<dbReference type="PANTHER" id="PTHR43420">
    <property type="entry name" value="ACETYLTRANSFERASE"/>
    <property type="match status" value="1"/>
</dbReference>
<dbReference type="PROSITE" id="PS51186">
    <property type="entry name" value="GNAT"/>
    <property type="match status" value="1"/>
</dbReference>
<dbReference type="Gene3D" id="3.40.630.30">
    <property type="match status" value="1"/>
</dbReference>
<evidence type="ECO:0000256" key="2">
    <source>
        <dbReference type="ARBA" id="ARBA00023315"/>
    </source>
</evidence>
<dbReference type="Proteomes" id="UP000268446">
    <property type="component" value="Unassembled WGS sequence"/>
</dbReference>
<keyword evidence="1" id="KW-0808">Transferase</keyword>
<comment type="caution">
    <text evidence="4">The sequence shown here is derived from an EMBL/GenBank/DDBJ whole genome shotgun (WGS) entry which is preliminary data.</text>
</comment>
<accession>A0A497EYA4</accession>
<name>A0A497EYA4_9CREN</name>
<reference evidence="4 5" key="1">
    <citation type="submission" date="2018-06" db="EMBL/GenBank/DDBJ databases">
        <title>Extensive metabolic versatility and redundancy in microbially diverse, dynamic hydrothermal sediments.</title>
        <authorList>
            <person name="Dombrowski N."/>
            <person name="Teske A."/>
            <person name="Baker B.J."/>
        </authorList>
    </citation>
    <scope>NUCLEOTIDE SEQUENCE [LARGE SCALE GENOMIC DNA]</scope>
    <source>
        <strain evidence="4">B29_G17</strain>
    </source>
</reference>
<dbReference type="SUPFAM" id="SSF55729">
    <property type="entry name" value="Acyl-CoA N-acyltransferases (Nat)"/>
    <property type="match status" value="1"/>
</dbReference>
<dbReference type="InterPro" id="IPR016181">
    <property type="entry name" value="Acyl_CoA_acyltransferase"/>
</dbReference>
<dbReference type="AlphaFoldDB" id="A0A497EYA4"/>
<evidence type="ECO:0000313" key="5">
    <source>
        <dbReference type="Proteomes" id="UP000268446"/>
    </source>
</evidence>
<dbReference type="CDD" id="cd04301">
    <property type="entry name" value="NAT_SF"/>
    <property type="match status" value="1"/>
</dbReference>
<dbReference type="InterPro" id="IPR050680">
    <property type="entry name" value="YpeA/RimI_acetyltransf"/>
</dbReference>
<proteinExistence type="predicted"/>
<protein>
    <recommendedName>
        <fullName evidence="3">N-acetyltransferase domain-containing protein</fullName>
    </recommendedName>
</protein>
<evidence type="ECO:0000313" key="4">
    <source>
        <dbReference type="EMBL" id="RLE52001.1"/>
    </source>
</evidence>
<keyword evidence="2" id="KW-0012">Acyltransferase</keyword>